<evidence type="ECO:0000313" key="1">
    <source>
        <dbReference type="EMBL" id="MBW0464097.1"/>
    </source>
</evidence>
<keyword evidence="2" id="KW-1185">Reference proteome</keyword>
<proteinExistence type="predicted"/>
<dbReference type="EMBL" id="AVOT02000698">
    <property type="protein sequence ID" value="MBW0464097.1"/>
    <property type="molecule type" value="Genomic_DNA"/>
</dbReference>
<reference evidence="1" key="1">
    <citation type="submission" date="2021-03" db="EMBL/GenBank/DDBJ databases">
        <title>Draft genome sequence of rust myrtle Austropuccinia psidii MF-1, a brazilian biotype.</title>
        <authorList>
            <person name="Quecine M.C."/>
            <person name="Pachon D.M.R."/>
            <person name="Bonatelli M.L."/>
            <person name="Correr F.H."/>
            <person name="Franceschini L.M."/>
            <person name="Leite T.F."/>
            <person name="Margarido G.R.A."/>
            <person name="Almeida C.A."/>
            <person name="Ferrarezi J.A."/>
            <person name="Labate C.A."/>
        </authorList>
    </citation>
    <scope>NUCLEOTIDE SEQUENCE</scope>
    <source>
        <strain evidence="1">MF-1</strain>
    </source>
</reference>
<sequence length="125" mass="13812">MLPRDYRRTQGYIHYSGFLMSQASGLVCHHRAPAIQGPLQQLELSADLLGKFSWQSMESLKLNALAPPASALRTVHAGLGRATYVLYGSPGLRMFQGCSQVVLTPYSECVRKQAQTQAEALALWF</sequence>
<organism evidence="1 2">
    <name type="scientific">Austropuccinia psidii MF-1</name>
    <dbReference type="NCBI Taxonomy" id="1389203"/>
    <lineage>
        <taxon>Eukaryota</taxon>
        <taxon>Fungi</taxon>
        <taxon>Dikarya</taxon>
        <taxon>Basidiomycota</taxon>
        <taxon>Pucciniomycotina</taxon>
        <taxon>Pucciniomycetes</taxon>
        <taxon>Pucciniales</taxon>
        <taxon>Sphaerophragmiaceae</taxon>
        <taxon>Austropuccinia</taxon>
    </lineage>
</organism>
<dbReference type="AlphaFoldDB" id="A0A9Q3GF78"/>
<dbReference type="Proteomes" id="UP000765509">
    <property type="component" value="Unassembled WGS sequence"/>
</dbReference>
<name>A0A9Q3GF78_9BASI</name>
<gene>
    <name evidence="1" type="ORF">O181_003812</name>
</gene>
<protein>
    <submittedName>
        <fullName evidence="1">Uncharacterized protein</fullName>
    </submittedName>
</protein>
<evidence type="ECO:0000313" key="2">
    <source>
        <dbReference type="Proteomes" id="UP000765509"/>
    </source>
</evidence>
<comment type="caution">
    <text evidence="1">The sequence shown here is derived from an EMBL/GenBank/DDBJ whole genome shotgun (WGS) entry which is preliminary data.</text>
</comment>
<accession>A0A9Q3GF78</accession>